<dbReference type="InterPro" id="IPR009061">
    <property type="entry name" value="DNA-bd_dom_put_sf"/>
</dbReference>
<evidence type="ECO:0000256" key="1">
    <source>
        <dbReference type="ARBA" id="ARBA00023015"/>
    </source>
</evidence>
<sequence length="89" mass="10657">MKTHEVEEMLGITKQSLIYYEKEGLIHPLRQENNYRDYTQKDIDLLKLILLLRSMEVTIDEIKLILNNQLSIRNVLEQKKDFIHDSQKS</sequence>
<dbReference type="CDD" id="cd00592">
    <property type="entry name" value="HTH_MerR-like"/>
    <property type="match status" value="1"/>
</dbReference>
<name>A0ABY5I044_9FIRM</name>
<evidence type="ECO:0000259" key="4">
    <source>
        <dbReference type="PROSITE" id="PS50937"/>
    </source>
</evidence>
<dbReference type="PANTHER" id="PTHR30204">
    <property type="entry name" value="REDOX-CYCLING DRUG-SENSING TRANSCRIPTIONAL ACTIVATOR SOXR"/>
    <property type="match status" value="1"/>
</dbReference>
<keyword evidence="1" id="KW-0805">Transcription regulation</keyword>
<organism evidence="5 6">
    <name type="scientific">Allocoprobacillus halotolerans</name>
    <dbReference type="NCBI Taxonomy" id="2944914"/>
    <lineage>
        <taxon>Bacteria</taxon>
        <taxon>Bacillati</taxon>
        <taxon>Bacillota</taxon>
        <taxon>Erysipelotrichia</taxon>
        <taxon>Erysipelotrichales</taxon>
        <taxon>Erysipelotrichaceae</taxon>
        <taxon>Allocoprobacillus</taxon>
    </lineage>
</organism>
<keyword evidence="6" id="KW-1185">Reference proteome</keyword>
<dbReference type="Pfam" id="PF13411">
    <property type="entry name" value="MerR_1"/>
    <property type="match status" value="1"/>
</dbReference>
<dbReference type="PANTHER" id="PTHR30204:SF94">
    <property type="entry name" value="HEAVY METAL-DEPENDENT TRANSCRIPTIONAL REGULATOR HI_0293-RELATED"/>
    <property type="match status" value="1"/>
</dbReference>
<proteinExistence type="predicted"/>
<protein>
    <submittedName>
        <fullName evidence="5">MerR family transcriptional regulator</fullName>
    </submittedName>
</protein>
<dbReference type="EMBL" id="CP101620">
    <property type="protein sequence ID" value="UTY38420.1"/>
    <property type="molecule type" value="Genomic_DNA"/>
</dbReference>
<dbReference type="InterPro" id="IPR000551">
    <property type="entry name" value="MerR-type_HTH_dom"/>
</dbReference>
<reference evidence="5" key="1">
    <citation type="submission" date="2022-07" db="EMBL/GenBank/DDBJ databases">
        <title>Faecal culturing of patients with breast cancer.</title>
        <authorList>
            <person name="Teng N.M.Y."/>
            <person name="Kiu R."/>
            <person name="Evans R."/>
            <person name="Baker D.J."/>
            <person name="Zenner C."/>
            <person name="Robinson S.D."/>
            <person name="Hall L.J."/>
        </authorList>
    </citation>
    <scope>NUCLEOTIDE SEQUENCE</scope>
    <source>
        <strain evidence="5">LH1062</strain>
    </source>
</reference>
<dbReference type="Gene3D" id="1.10.1660.10">
    <property type="match status" value="1"/>
</dbReference>
<evidence type="ECO:0000256" key="2">
    <source>
        <dbReference type="ARBA" id="ARBA00023125"/>
    </source>
</evidence>
<dbReference type="PROSITE" id="PS50937">
    <property type="entry name" value="HTH_MERR_2"/>
    <property type="match status" value="1"/>
</dbReference>
<dbReference type="Proteomes" id="UP001060112">
    <property type="component" value="Chromosome"/>
</dbReference>
<dbReference type="RefSeq" id="WP_290138733.1">
    <property type="nucleotide sequence ID" value="NZ_CP101620.1"/>
</dbReference>
<evidence type="ECO:0000256" key="3">
    <source>
        <dbReference type="ARBA" id="ARBA00023163"/>
    </source>
</evidence>
<feature type="domain" description="HTH merR-type" evidence="4">
    <location>
        <begin position="1"/>
        <end position="68"/>
    </location>
</feature>
<keyword evidence="2" id="KW-0238">DNA-binding</keyword>
<accession>A0ABY5I044</accession>
<dbReference type="SMART" id="SM00422">
    <property type="entry name" value="HTH_MERR"/>
    <property type="match status" value="1"/>
</dbReference>
<dbReference type="SUPFAM" id="SSF46955">
    <property type="entry name" value="Putative DNA-binding domain"/>
    <property type="match status" value="1"/>
</dbReference>
<dbReference type="InterPro" id="IPR047057">
    <property type="entry name" value="MerR_fam"/>
</dbReference>
<keyword evidence="3" id="KW-0804">Transcription</keyword>
<gene>
    <name evidence="5" type="ORF">NMU03_12245</name>
</gene>
<evidence type="ECO:0000313" key="6">
    <source>
        <dbReference type="Proteomes" id="UP001060112"/>
    </source>
</evidence>
<evidence type="ECO:0000313" key="5">
    <source>
        <dbReference type="EMBL" id="UTY38420.1"/>
    </source>
</evidence>